<keyword evidence="1" id="KW-0472">Membrane</keyword>
<reference evidence="2 3" key="1">
    <citation type="submission" date="2019-10" db="EMBL/GenBank/DDBJ databases">
        <title>Whole genome shotgun sequence of Acrocarpospora corrugata NBRC 13972.</title>
        <authorList>
            <person name="Ichikawa N."/>
            <person name="Kimura A."/>
            <person name="Kitahashi Y."/>
            <person name="Komaki H."/>
            <person name="Oguchi A."/>
        </authorList>
    </citation>
    <scope>NUCLEOTIDE SEQUENCE [LARGE SCALE GENOMIC DNA]</scope>
    <source>
        <strain evidence="2 3">NBRC 13972</strain>
    </source>
</reference>
<feature type="transmembrane region" description="Helical" evidence="1">
    <location>
        <begin position="84"/>
        <end position="101"/>
    </location>
</feature>
<sequence>MAAARRNRISLSRPRHATWMGDAMAAREKHIHGEYGLDLWAAWPRLWLTLPSRVRDEARKAYAAWHTAGVHGGGGLLYLLIAPWWWPALLVAVAGCAAAWWSGRAAWGDFTDLVESLADLYGAALARSLGVPVDTWPDPAIGVEVTARLRKGI</sequence>
<dbReference type="RefSeq" id="WP_155340082.1">
    <property type="nucleotide sequence ID" value="NZ_BAAABN010000030.1"/>
</dbReference>
<organism evidence="2 3">
    <name type="scientific">Acrocarpospora corrugata</name>
    <dbReference type="NCBI Taxonomy" id="35763"/>
    <lineage>
        <taxon>Bacteria</taxon>
        <taxon>Bacillati</taxon>
        <taxon>Actinomycetota</taxon>
        <taxon>Actinomycetes</taxon>
        <taxon>Streptosporangiales</taxon>
        <taxon>Streptosporangiaceae</taxon>
        <taxon>Acrocarpospora</taxon>
    </lineage>
</organism>
<evidence type="ECO:0000313" key="3">
    <source>
        <dbReference type="Proteomes" id="UP000334990"/>
    </source>
</evidence>
<dbReference type="EMBL" id="BLAD01000075">
    <property type="protein sequence ID" value="GES03954.1"/>
    <property type="molecule type" value="Genomic_DNA"/>
</dbReference>
<keyword evidence="3" id="KW-1185">Reference proteome</keyword>
<dbReference type="Proteomes" id="UP000334990">
    <property type="component" value="Unassembled WGS sequence"/>
</dbReference>
<protein>
    <submittedName>
        <fullName evidence="2">Uncharacterized protein</fullName>
    </submittedName>
</protein>
<dbReference type="AlphaFoldDB" id="A0A5M3W593"/>
<dbReference type="OrthoDB" id="529448at2"/>
<feature type="transmembrane region" description="Helical" evidence="1">
    <location>
        <begin position="61"/>
        <end position="78"/>
    </location>
</feature>
<proteinExistence type="predicted"/>
<comment type="caution">
    <text evidence="2">The sequence shown here is derived from an EMBL/GenBank/DDBJ whole genome shotgun (WGS) entry which is preliminary data.</text>
</comment>
<gene>
    <name evidence="2" type="ORF">Acor_60200</name>
</gene>
<evidence type="ECO:0000256" key="1">
    <source>
        <dbReference type="SAM" id="Phobius"/>
    </source>
</evidence>
<keyword evidence="1" id="KW-0812">Transmembrane</keyword>
<keyword evidence="1" id="KW-1133">Transmembrane helix</keyword>
<accession>A0A5M3W593</accession>
<name>A0A5M3W593_9ACTN</name>
<evidence type="ECO:0000313" key="2">
    <source>
        <dbReference type="EMBL" id="GES03954.1"/>
    </source>
</evidence>